<dbReference type="Gene3D" id="3.40.50.10490">
    <property type="entry name" value="Glucose-6-phosphate isomerase like protein, domain 1"/>
    <property type="match status" value="1"/>
</dbReference>
<keyword evidence="11" id="KW-1185">Reference proteome</keyword>
<dbReference type="Proteomes" id="UP000198575">
    <property type="component" value="Unassembled WGS sequence"/>
</dbReference>
<dbReference type="CDD" id="cd04604">
    <property type="entry name" value="CBS_pair_SIS_assoc"/>
    <property type="match status" value="1"/>
</dbReference>
<comment type="similarity">
    <text evidence="1 4">Belongs to the SIS family. GutQ/KpsF subfamily.</text>
</comment>
<evidence type="ECO:0000256" key="5">
    <source>
        <dbReference type="PIRSR" id="PIRSR004692-2"/>
    </source>
</evidence>
<dbReference type="Pfam" id="PF00571">
    <property type="entry name" value="CBS"/>
    <property type="match status" value="2"/>
</dbReference>
<evidence type="ECO:0000313" key="11">
    <source>
        <dbReference type="Proteomes" id="UP000198575"/>
    </source>
</evidence>
<evidence type="ECO:0000256" key="7">
    <source>
        <dbReference type="PROSITE-ProRule" id="PRU00703"/>
    </source>
</evidence>
<dbReference type="PANTHER" id="PTHR42745:SF1">
    <property type="entry name" value="ARABINOSE 5-PHOSPHATE ISOMERASE KDSD"/>
    <property type="match status" value="1"/>
</dbReference>
<evidence type="ECO:0000256" key="3">
    <source>
        <dbReference type="ARBA" id="ARBA00023122"/>
    </source>
</evidence>
<dbReference type="InterPro" id="IPR046348">
    <property type="entry name" value="SIS_dom_sf"/>
</dbReference>
<gene>
    <name evidence="10" type="ORF">SAMN05216289_10963</name>
</gene>
<dbReference type="NCBIfam" id="TIGR00393">
    <property type="entry name" value="kpsF"/>
    <property type="match status" value="1"/>
</dbReference>
<protein>
    <recommendedName>
        <fullName evidence="4">Arabinose 5-phosphate isomerase</fullName>
        <shortName evidence="4">API</shortName>
        <ecNumber evidence="4">5.3.1.13</ecNumber>
    </recommendedName>
</protein>
<dbReference type="SMART" id="SM00116">
    <property type="entry name" value="CBS"/>
    <property type="match status" value="2"/>
</dbReference>
<feature type="domain" description="CBS" evidence="8">
    <location>
        <begin position="245"/>
        <end position="304"/>
    </location>
</feature>
<sequence length="365" mass="39004">MLLKIPLRRNQAPADPAISLLNPVLMNAQLNTQNLTLNSPILDESKIRNSAMTVIETEARAISALQKRVNGSFLHACQLMFQCHGRVVVIGIGKSGHIARKIAATLASTGTPAFFVHPAEASHGDLGMITQKDVVLSLSNSGETDELLTILPLIKRQNVPLIAMTGNEFSSLAKLADVHLDVSVSEEACPLGLAPTASTTAALVMGDALAIALLEARGFTSEDFARSHPAGTLGRRLLVRISDIMHSGKQIPVVDQHDSLTAALVEMTRTGLGMTAVTDDQGHLLGVFTDGDLRRAVDDNDIDLRDTRVGKVMTSNPKTITADKLAAEAAQVMEAFKIHALLVVDDENHVVGALNIHDLLRARVV</sequence>
<accession>A0A1I4XF32</accession>
<keyword evidence="5" id="KW-0479">Metal-binding</keyword>
<organism evidence="10 11">
    <name type="scientific">Dokdonella immobilis</name>
    <dbReference type="NCBI Taxonomy" id="578942"/>
    <lineage>
        <taxon>Bacteria</taxon>
        <taxon>Pseudomonadati</taxon>
        <taxon>Pseudomonadota</taxon>
        <taxon>Gammaproteobacteria</taxon>
        <taxon>Lysobacterales</taxon>
        <taxon>Rhodanobacteraceae</taxon>
        <taxon>Dokdonella</taxon>
    </lineage>
</organism>
<feature type="site" description="Catalytically relevant" evidence="6">
    <location>
        <position position="228"/>
    </location>
</feature>
<reference evidence="10 11" key="1">
    <citation type="submission" date="2016-10" db="EMBL/GenBank/DDBJ databases">
        <authorList>
            <person name="de Groot N.N."/>
        </authorList>
    </citation>
    <scope>NUCLEOTIDE SEQUENCE [LARGE SCALE GENOMIC DNA]</scope>
    <source>
        <strain evidence="10 11">CGMCC 1.7659</strain>
    </source>
</reference>
<evidence type="ECO:0000256" key="2">
    <source>
        <dbReference type="ARBA" id="ARBA00022737"/>
    </source>
</evidence>
<evidence type="ECO:0000256" key="4">
    <source>
        <dbReference type="PIRNR" id="PIRNR004692"/>
    </source>
</evidence>
<evidence type="ECO:0000259" key="9">
    <source>
        <dbReference type="PROSITE" id="PS51464"/>
    </source>
</evidence>
<dbReference type="GO" id="GO:0097367">
    <property type="term" value="F:carbohydrate derivative binding"/>
    <property type="evidence" value="ECO:0007669"/>
    <property type="project" value="InterPro"/>
</dbReference>
<dbReference type="GO" id="GO:1901135">
    <property type="term" value="P:carbohydrate derivative metabolic process"/>
    <property type="evidence" value="ECO:0007669"/>
    <property type="project" value="InterPro"/>
</dbReference>
<evidence type="ECO:0000313" key="10">
    <source>
        <dbReference type="EMBL" id="SFN23889.1"/>
    </source>
</evidence>
<keyword evidence="2" id="KW-0677">Repeat</keyword>
<dbReference type="FunFam" id="3.40.50.10490:FF:000011">
    <property type="entry name" value="Arabinose 5-phosphate isomerase"/>
    <property type="match status" value="1"/>
</dbReference>
<feature type="site" description="Catalytically relevant" evidence="6">
    <location>
        <position position="187"/>
    </location>
</feature>
<dbReference type="Pfam" id="PF01380">
    <property type="entry name" value="SIS"/>
    <property type="match status" value="1"/>
</dbReference>
<keyword evidence="5" id="KW-0862">Zinc</keyword>
<dbReference type="EMBL" id="FOVF01000009">
    <property type="protein sequence ID" value="SFN23889.1"/>
    <property type="molecule type" value="Genomic_DNA"/>
</dbReference>
<dbReference type="PROSITE" id="PS51464">
    <property type="entry name" value="SIS"/>
    <property type="match status" value="1"/>
</dbReference>
<comment type="catalytic activity">
    <reaction evidence="4">
        <text>D-arabinose 5-phosphate = D-ribulose 5-phosphate</text>
        <dbReference type="Rhea" id="RHEA:23104"/>
        <dbReference type="ChEBI" id="CHEBI:57693"/>
        <dbReference type="ChEBI" id="CHEBI:58121"/>
        <dbReference type="EC" id="5.3.1.13"/>
    </reaction>
</comment>
<dbReference type="GO" id="GO:0005975">
    <property type="term" value="P:carbohydrate metabolic process"/>
    <property type="evidence" value="ECO:0007669"/>
    <property type="project" value="InterPro"/>
</dbReference>
<dbReference type="PANTHER" id="PTHR42745">
    <property type="match status" value="1"/>
</dbReference>
<keyword evidence="3 7" id="KW-0129">CBS domain</keyword>
<dbReference type="InterPro" id="IPR046342">
    <property type="entry name" value="CBS_dom_sf"/>
</dbReference>
<name>A0A1I4XF32_9GAMM</name>
<evidence type="ECO:0000256" key="1">
    <source>
        <dbReference type="ARBA" id="ARBA00008165"/>
    </source>
</evidence>
<feature type="domain" description="SIS" evidence="9">
    <location>
        <begin position="76"/>
        <end position="219"/>
    </location>
</feature>
<dbReference type="STRING" id="578942.SAMN05216289_10963"/>
<dbReference type="PROSITE" id="PS51371">
    <property type="entry name" value="CBS"/>
    <property type="match status" value="2"/>
</dbReference>
<dbReference type="InterPro" id="IPR050986">
    <property type="entry name" value="GutQ/KpsF_isomerases"/>
</dbReference>
<proteinExistence type="inferred from homology"/>
<dbReference type="GO" id="GO:0046872">
    <property type="term" value="F:metal ion binding"/>
    <property type="evidence" value="ECO:0007669"/>
    <property type="project" value="UniProtKB-KW"/>
</dbReference>
<keyword evidence="4 10" id="KW-0413">Isomerase</keyword>
<dbReference type="InterPro" id="IPR001347">
    <property type="entry name" value="SIS_dom"/>
</dbReference>
<evidence type="ECO:0000256" key="6">
    <source>
        <dbReference type="PIRSR" id="PIRSR004692-3"/>
    </source>
</evidence>
<dbReference type="InterPro" id="IPR004800">
    <property type="entry name" value="KdsD/KpsF-type"/>
</dbReference>
<dbReference type="InterPro" id="IPR035474">
    <property type="entry name" value="SIS_Kpsf"/>
</dbReference>
<dbReference type="EC" id="5.3.1.13" evidence="4"/>
<dbReference type="CDD" id="cd05014">
    <property type="entry name" value="SIS_Kpsf"/>
    <property type="match status" value="1"/>
</dbReference>
<feature type="domain" description="CBS" evidence="8">
    <location>
        <begin position="313"/>
        <end position="365"/>
    </location>
</feature>
<dbReference type="PIRSF" id="PIRSF004692">
    <property type="entry name" value="KdsD_KpsF"/>
    <property type="match status" value="1"/>
</dbReference>
<feature type="site" description="Catalytically relevant" evidence="6">
    <location>
        <position position="94"/>
    </location>
</feature>
<evidence type="ECO:0000259" key="8">
    <source>
        <dbReference type="PROSITE" id="PS51371"/>
    </source>
</evidence>
<dbReference type="AlphaFoldDB" id="A0A1I4XF32"/>
<dbReference type="Gene3D" id="3.10.580.10">
    <property type="entry name" value="CBS-domain"/>
    <property type="match status" value="1"/>
</dbReference>
<feature type="site" description="Catalytically relevant" evidence="6">
    <location>
        <position position="146"/>
    </location>
</feature>
<dbReference type="GO" id="GO:0019146">
    <property type="term" value="F:arabinose-5-phosphate isomerase activity"/>
    <property type="evidence" value="ECO:0007669"/>
    <property type="project" value="UniProtKB-EC"/>
</dbReference>
<dbReference type="SUPFAM" id="SSF53697">
    <property type="entry name" value="SIS domain"/>
    <property type="match status" value="1"/>
</dbReference>
<feature type="binding site" evidence="5">
    <location>
        <position position="117"/>
    </location>
    <ligand>
        <name>Zn(2+)</name>
        <dbReference type="ChEBI" id="CHEBI:29105"/>
    </ligand>
</feature>
<dbReference type="InterPro" id="IPR000644">
    <property type="entry name" value="CBS_dom"/>
</dbReference>